<name>A0A9W8LSE6_9FUNG</name>
<dbReference type="AlphaFoldDB" id="A0A9W8LSE6"/>
<evidence type="ECO:0000313" key="4">
    <source>
        <dbReference type="EMBL" id="KAJ2801320.1"/>
    </source>
</evidence>
<dbReference type="GO" id="GO:0005783">
    <property type="term" value="C:endoplasmic reticulum"/>
    <property type="evidence" value="ECO:0007669"/>
    <property type="project" value="TreeGrafter"/>
</dbReference>
<reference evidence="4" key="1">
    <citation type="submission" date="2022-07" db="EMBL/GenBank/DDBJ databases">
        <title>Phylogenomic reconstructions and comparative analyses of Kickxellomycotina fungi.</title>
        <authorList>
            <person name="Reynolds N.K."/>
            <person name="Stajich J.E."/>
            <person name="Barry K."/>
            <person name="Grigoriev I.V."/>
            <person name="Crous P."/>
            <person name="Smith M.E."/>
        </authorList>
    </citation>
    <scope>NUCLEOTIDE SEQUENCE</scope>
    <source>
        <strain evidence="4">NRRL 1565</strain>
    </source>
</reference>
<dbReference type="OrthoDB" id="10250458at2759"/>
<protein>
    <submittedName>
        <fullName evidence="4">Hsp70 nucleotide exchange factor fes1</fullName>
    </submittedName>
</protein>
<sequence>MEALLKWAVLNGATAGEDAPARDSTQPPPQALDPAVLDVILGKPASVQMTECLDAVEHSETPLEAREIALDDLEMLVENIDNANNLEPLGLWPRLIKLFDSSQPSVRVGALWVSGTAVQNNPNAQARFSSHDGLQSALRVLKDDSDSSARAKALYCVSSCVRANVQGLTELIGSNGLPILMLAIENGTNGLRQKAFFLLRSLIEEAVDPETAEELRPGMYLPNAIAEMGFVDATATALEEMADTDQGAGPAFEQAVGFLAALCTTESGKQAVSTCKPLRSAVSAAKNQFPGVETGELEGLL</sequence>
<dbReference type="InterPro" id="IPR011989">
    <property type="entry name" value="ARM-like"/>
</dbReference>
<dbReference type="Proteomes" id="UP001140094">
    <property type="component" value="Unassembled WGS sequence"/>
</dbReference>
<evidence type="ECO:0000256" key="2">
    <source>
        <dbReference type="ARBA" id="ARBA00022737"/>
    </source>
</evidence>
<comment type="caution">
    <text evidence="4">The sequence shown here is derived from an EMBL/GenBank/DDBJ whole genome shotgun (WGS) entry which is preliminary data.</text>
</comment>
<gene>
    <name evidence="4" type="primary">FES1</name>
    <name evidence="4" type="ORF">H4R20_003722</name>
</gene>
<evidence type="ECO:0000256" key="1">
    <source>
        <dbReference type="ARBA" id="ARBA00011045"/>
    </source>
</evidence>
<dbReference type="PANTHER" id="PTHR19316:SF18">
    <property type="entry name" value="HSP70-BINDING PROTEIN 1"/>
    <property type="match status" value="1"/>
</dbReference>
<dbReference type="Gene3D" id="1.25.10.10">
    <property type="entry name" value="Leucine-rich Repeat Variant"/>
    <property type="match status" value="1"/>
</dbReference>
<organism evidence="4 5">
    <name type="scientific">Coemansia guatemalensis</name>
    <dbReference type="NCBI Taxonomy" id="2761395"/>
    <lineage>
        <taxon>Eukaryota</taxon>
        <taxon>Fungi</taxon>
        <taxon>Fungi incertae sedis</taxon>
        <taxon>Zoopagomycota</taxon>
        <taxon>Kickxellomycotina</taxon>
        <taxon>Kickxellomycetes</taxon>
        <taxon>Kickxellales</taxon>
        <taxon>Kickxellaceae</taxon>
        <taxon>Coemansia</taxon>
    </lineage>
</organism>
<proteinExistence type="inferred from homology"/>
<dbReference type="InterPro" id="IPR050693">
    <property type="entry name" value="Hsp70_NEF-Inhibitors"/>
</dbReference>
<comment type="similarity">
    <text evidence="1">Belongs to the FES1 family.</text>
</comment>
<feature type="domain" description="Nucleotide exchange factor Fes1" evidence="3">
    <location>
        <begin position="1"/>
        <end position="86"/>
    </location>
</feature>
<dbReference type="InterPro" id="IPR013918">
    <property type="entry name" value="Nucleotide_exch_fac_Fes1"/>
</dbReference>
<dbReference type="InterPro" id="IPR016024">
    <property type="entry name" value="ARM-type_fold"/>
</dbReference>
<dbReference type="PANTHER" id="PTHR19316">
    <property type="entry name" value="PROTEIN FOLDING REGULATOR"/>
    <property type="match status" value="1"/>
</dbReference>
<evidence type="ECO:0000313" key="5">
    <source>
        <dbReference type="Proteomes" id="UP001140094"/>
    </source>
</evidence>
<dbReference type="Pfam" id="PF08609">
    <property type="entry name" value="Fes1"/>
    <property type="match status" value="1"/>
</dbReference>
<evidence type="ECO:0000259" key="3">
    <source>
        <dbReference type="Pfam" id="PF08609"/>
    </source>
</evidence>
<dbReference type="SUPFAM" id="SSF48371">
    <property type="entry name" value="ARM repeat"/>
    <property type="match status" value="1"/>
</dbReference>
<keyword evidence="5" id="KW-1185">Reference proteome</keyword>
<dbReference type="GO" id="GO:0000774">
    <property type="term" value="F:adenyl-nucleotide exchange factor activity"/>
    <property type="evidence" value="ECO:0007669"/>
    <property type="project" value="TreeGrafter"/>
</dbReference>
<keyword evidence="2" id="KW-0677">Repeat</keyword>
<dbReference type="EMBL" id="JANBUO010000832">
    <property type="protein sequence ID" value="KAJ2801320.1"/>
    <property type="molecule type" value="Genomic_DNA"/>
</dbReference>
<accession>A0A9W8LSE6</accession>